<sequence>MGLIIRNKRYLIYEMVNKTMVYRCCFVFIVFFLFQYGTVYAQEYDYINISNPFLKKTPVAVTGFKAFNGHEVEVTDGEKARRILTQALDFTGYLKTMNPVAFLSNPAESGIQLGQINFRDWTGIGAELLVTGGIIETNGKVKLKLRLFDTFNTKLLVGKVYSGSRSQIRKMIHLFCSEISYSLTGKWGVFNSKIAFVSTVNGKKEIFTCDFDGQNVKQMTFHKSICLSPSWSFDGKWLAYVSYAKGKPDIFIKNFNENKGAIVNYKGMNISPDWMPGQLKLSAALSFSGDQEIYLLTLTGEIIKRITKSWGIDVSPKFSPDGQKIVFTSKRAGTPQIYIKDIESGEVRRLTFKGLNNTSPAWSPDGKKIAYVNIKDNHINIFILDIDTGMPVQLTMNTGDNEDPAWSPDGSMITFTSTRENGVPRIFVMNASGSDQRRLLSLSGKQTQPDWSM</sequence>
<dbReference type="Pfam" id="PF04052">
    <property type="entry name" value="TolB_N"/>
    <property type="match status" value="1"/>
</dbReference>
<evidence type="ECO:0000256" key="1">
    <source>
        <dbReference type="ARBA" id="ARBA00004418"/>
    </source>
</evidence>
<dbReference type="GO" id="GO:0017038">
    <property type="term" value="P:protein import"/>
    <property type="evidence" value="ECO:0007669"/>
    <property type="project" value="InterPro"/>
</dbReference>
<evidence type="ECO:0000256" key="3">
    <source>
        <dbReference type="ARBA" id="ARBA00022729"/>
    </source>
</evidence>
<keyword evidence="7" id="KW-1185">Reference proteome</keyword>
<feature type="domain" description="TolB N-terminal" evidence="5">
    <location>
        <begin position="46"/>
        <end position="155"/>
    </location>
</feature>
<dbReference type="InterPro" id="IPR007195">
    <property type="entry name" value="TolB_N"/>
</dbReference>
<protein>
    <submittedName>
        <fullName evidence="6">TolB: tol-pal system, periplasmic component</fullName>
    </submittedName>
</protein>
<reference evidence="6 7" key="1">
    <citation type="journal article" date="2013" name="Environ. Microbiol.">
        <title>Complete genome, catabolic sub-proteomes and key-metabolites of Desulfobacula toluolica Tol2, a marine, aromatic compound-degrading, sulfate-reducing bacterium.</title>
        <authorList>
            <person name="Wohlbrand L."/>
            <person name="Jacob J.H."/>
            <person name="Kube M."/>
            <person name="Mussmann M."/>
            <person name="Jarling R."/>
            <person name="Beck A."/>
            <person name="Amann R."/>
            <person name="Wilkes H."/>
            <person name="Reinhardt R."/>
            <person name="Rabus R."/>
        </authorList>
    </citation>
    <scope>NUCLEOTIDE SEQUENCE [LARGE SCALE GENOMIC DNA]</scope>
    <source>
        <strain evidence="7">DSM 7467 / Tol2</strain>
    </source>
</reference>
<dbReference type="HOGENOM" id="CLU_047123_0_0_7"/>
<organism evidence="6 7">
    <name type="scientific">Desulfobacula toluolica (strain DSM 7467 / Tol2)</name>
    <dbReference type="NCBI Taxonomy" id="651182"/>
    <lineage>
        <taxon>Bacteria</taxon>
        <taxon>Pseudomonadati</taxon>
        <taxon>Thermodesulfobacteriota</taxon>
        <taxon>Desulfobacteria</taxon>
        <taxon>Desulfobacterales</taxon>
        <taxon>Desulfobacteraceae</taxon>
        <taxon>Desulfobacula</taxon>
    </lineage>
</organism>
<dbReference type="AlphaFoldDB" id="K0NEM0"/>
<dbReference type="PANTHER" id="PTHR36842:SF1">
    <property type="entry name" value="PROTEIN TOLB"/>
    <property type="match status" value="1"/>
</dbReference>
<dbReference type="SUPFAM" id="SSF52964">
    <property type="entry name" value="TolB, N-terminal domain"/>
    <property type="match status" value="1"/>
</dbReference>
<name>K0NEM0_DESTT</name>
<evidence type="ECO:0000313" key="7">
    <source>
        <dbReference type="Proteomes" id="UP000007347"/>
    </source>
</evidence>
<dbReference type="HAMAP" id="MF_00671">
    <property type="entry name" value="TolB"/>
    <property type="match status" value="1"/>
</dbReference>
<dbReference type="RefSeq" id="WP_014956863.1">
    <property type="nucleotide sequence ID" value="NC_018645.1"/>
</dbReference>
<dbReference type="Proteomes" id="UP000007347">
    <property type="component" value="Chromosome"/>
</dbReference>
<dbReference type="InterPro" id="IPR011659">
    <property type="entry name" value="WD40"/>
</dbReference>
<dbReference type="InterPro" id="IPR011042">
    <property type="entry name" value="6-blade_b-propeller_TolB-like"/>
</dbReference>
<dbReference type="InterPro" id="IPR014167">
    <property type="entry name" value="Tol-Pal_TolB"/>
</dbReference>
<dbReference type="GO" id="GO:0042597">
    <property type="term" value="C:periplasmic space"/>
    <property type="evidence" value="ECO:0007669"/>
    <property type="project" value="UniProtKB-SubCell"/>
</dbReference>
<dbReference type="Gene3D" id="3.40.50.10070">
    <property type="entry name" value="TolB, N-terminal domain"/>
    <property type="match status" value="1"/>
</dbReference>
<keyword evidence="3" id="KW-0732">Signal</keyword>
<dbReference type="EMBL" id="FO203503">
    <property type="protein sequence ID" value="CCK79516.1"/>
    <property type="molecule type" value="Genomic_DNA"/>
</dbReference>
<comment type="subcellular location">
    <subcellularLocation>
        <location evidence="1">Periplasm</location>
    </subcellularLocation>
</comment>
<dbReference type="Pfam" id="PF07676">
    <property type="entry name" value="PD40"/>
    <property type="match status" value="2"/>
</dbReference>
<dbReference type="SUPFAM" id="SSF69304">
    <property type="entry name" value="Tricorn protease N-terminal domain"/>
    <property type="match status" value="1"/>
</dbReference>
<keyword evidence="4" id="KW-0574">Periplasm</keyword>
<dbReference type="Gene3D" id="2.120.10.30">
    <property type="entry name" value="TolB, C-terminal domain"/>
    <property type="match status" value="2"/>
</dbReference>
<dbReference type="PATRIC" id="fig|651182.5.peg.1628"/>
<dbReference type="NCBIfam" id="TIGR02800">
    <property type="entry name" value="propeller_TolB"/>
    <property type="match status" value="1"/>
</dbReference>
<accession>K0NEM0</accession>
<comment type="similarity">
    <text evidence="2">Belongs to the TolB family.</text>
</comment>
<dbReference type="STRING" id="651182.TOL2_C13530"/>
<dbReference type="Pfam" id="PF26549">
    <property type="entry name" value="Tricorn_N"/>
    <property type="match status" value="1"/>
</dbReference>
<evidence type="ECO:0000259" key="5">
    <source>
        <dbReference type="Pfam" id="PF04052"/>
    </source>
</evidence>
<proteinExistence type="inferred from homology"/>
<dbReference type="KEGG" id="dto:TOL2_C13530"/>
<dbReference type="PANTHER" id="PTHR36842">
    <property type="entry name" value="PROTEIN TOLB HOMOLOG"/>
    <property type="match status" value="1"/>
</dbReference>
<evidence type="ECO:0000256" key="4">
    <source>
        <dbReference type="ARBA" id="ARBA00022764"/>
    </source>
</evidence>
<gene>
    <name evidence="6" type="primary">tolB</name>
    <name evidence="6" type="ordered locus">TOL2_C13530</name>
</gene>
<evidence type="ECO:0000313" key="6">
    <source>
        <dbReference type="EMBL" id="CCK79516.1"/>
    </source>
</evidence>
<evidence type="ECO:0000256" key="2">
    <source>
        <dbReference type="ARBA" id="ARBA00009820"/>
    </source>
</evidence>